<proteinExistence type="predicted"/>
<dbReference type="EnsemblMetazoa" id="Aqu2.1.42960_001">
    <property type="protein sequence ID" value="Aqu2.1.42960_001"/>
    <property type="gene ID" value="Aqu2.1.42960"/>
</dbReference>
<evidence type="ECO:0000313" key="1">
    <source>
        <dbReference type="EnsemblMetazoa" id="Aqu2.1.42960_001"/>
    </source>
</evidence>
<reference evidence="1" key="1">
    <citation type="submission" date="2017-05" db="UniProtKB">
        <authorList>
            <consortium name="EnsemblMetazoa"/>
        </authorList>
    </citation>
    <scope>IDENTIFICATION</scope>
</reference>
<organism evidence="1">
    <name type="scientific">Amphimedon queenslandica</name>
    <name type="common">Sponge</name>
    <dbReference type="NCBI Taxonomy" id="400682"/>
    <lineage>
        <taxon>Eukaryota</taxon>
        <taxon>Metazoa</taxon>
        <taxon>Porifera</taxon>
        <taxon>Demospongiae</taxon>
        <taxon>Heteroscleromorpha</taxon>
        <taxon>Haplosclerida</taxon>
        <taxon>Niphatidae</taxon>
        <taxon>Amphimedon</taxon>
    </lineage>
</organism>
<protein>
    <recommendedName>
        <fullName evidence="2">Reverse transcriptase domain-containing protein</fullName>
    </recommendedName>
</protein>
<evidence type="ECO:0008006" key="2">
    <source>
        <dbReference type="Google" id="ProtNLM"/>
    </source>
</evidence>
<name>A0A1X7VSY8_AMPQE</name>
<sequence length="66" mass="7535">MNHGSVSASTDSKEWRTHKVTPIFKSGDRSSIVNYRPISLHCIISKGFERIVYDNVYDHLVDNIIS</sequence>
<accession>A0A1X7VSY8</accession>
<dbReference type="InParanoid" id="A0A1X7VSY8"/>
<dbReference type="AlphaFoldDB" id="A0A1X7VSY8"/>